<feature type="domain" description="SecA family profile" evidence="8">
    <location>
        <begin position="14"/>
        <end position="675"/>
    </location>
</feature>
<feature type="transmembrane region" description="Helical" evidence="5">
    <location>
        <begin position="1460"/>
        <end position="1484"/>
    </location>
</feature>
<dbReference type="InterPro" id="IPR000185">
    <property type="entry name" value="SecA"/>
</dbReference>
<dbReference type="OrthoDB" id="7663308at2759"/>
<evidence type="ECO:0000256" key="4">
    <source>
        <dbReference type="PROSITE-ProRule" id="PRU00339"/>
    </source>
</evidence>
<gene>
    <name evidence="9" type="ORF">EAI_15492</name>
</gene>
<dbReference type="Gene3D" id="3.40.50.300">
    <property type="entry name" value="P-loop containing nucleotide triphosphate hydrolases"/>
    <property type="match status" value="3"/>
</dbReference>
<dbReference type="PROSITE" id="PS51196">
    <property type="entry name" value="SECA_MOTOR_DEAD"/>
    <property type="match status" value="1"/>
</dbReference>
<dbReference type="InterPro" id="IPR011115">
    <property type="entry name" value="SecA_DEAD"/>
</dbReference>
<dbReference type="InterPro" id="IPR019734">
    <property type="entry name" value="TPR_rpt"/>
</dbReference>
<keyword evidence="3" id="KW-0811">Translocation</keyword>
<evidence type="ECO:0000256" key="1">
    <source>
        <dbReference type="ARBA" id="ARBA00022490"/>
    </source>
</evidence>
<dbReference type="SUPFAM" id="SSF52540">
    <property type="entry name" value="P-loop containing nucleoside triphosphate hydrolases"/>
    <property type="match status" value="2"/>
</dbReference>
<name>E2C0P1_HARSA</name>
<dbReference type="InterPro" id="IPR027417">
    <property type="entry name" value="P-loop_NTPase"/>
</dbReference>
<dbReference type="GO" id="GO:0017038">
    <property type="term" value="P:protein import"/>
    <property type="evidence" value="ECO:0007669"/>
    <property type="project" value="InterPro"/>
</dbReference>
<feature type="domain" description="Helicase ATP-binding" evidence="6">
    <location>
        <begin position="109"/>
        <end position="245"/>
    </location>
</feature>
<evidence type="ECO:0000256" key="2">
    <source>
        <dbReference type="ARBA" id="ARBA00022927"/>
    </source>
</evidence>
<keyword evidence="5" id="KW-0472">Membrane</keyword>
<dbReference type="PROSITE" id="PS51194">
    <property type="entry name" value="HELICASE_CTER"/>
    <property type="match status" value="1"/>
</dbReference>
<dbReference type="GO" id="GO:0006605">
    <property type="term" value="P:protein targeting"/>
    <property type="evidence" value="ECO:0007669"/>
    <property type="project" value="InterPro"/>
</dbReference>
<keyword evidence="1" id="KW-0963">Cytoplasm</keyword>
<dbReference type="PRINTS" id="PR00906">
    <property type="entry name" value="SECA"/>
</dbReference>
<dbReference type="Pfam" id="PF00271">
    <property type="entry name" value="Helicase_C"/>
    <property type="match status" value="1"/>
</dbReference>
<evidence type="ECO:0000259" key="7">
    <source>
        <dbReference type="PROSITE" id="PS51194"/>
    </source>
</evidence>
<feature type="repeat" description="TPR" evidence="4">
    <location>
        <begin position="778"/>
        <end position="811"/>
    </location>
</feature>
<dbReference type="GO" id="GO:0016020">
    <property type="term" value="C:membrane"/>
    <property type="evidence" value="ECO:0007669"/>
    <property type="project" value="InterPro"/>
</dbReference>
<protein>
    <submittedName>
        <fullName evidence="9">Protein translocase subunit secA</fullName>
    </submittedName>
</protein>
<dbReference type="GO" id="GO:0006886">
    <property type="term" value="P:intracellular protein transport"/>
    <property type="evidence" value="ECO:0007669"/>
    <property type="project" value="InterPro"/>
</dbReference>
<evidence type="ECO:0000259" key="6">
    <source>
        <dbReference type="PROSITE" id="PS51192"/>
    </source>
</evidence>
<dbReference type="Pfam" id="PF07517">
    <property type="entry name" value="SecA_DEAD"/>
    <property type="match status" value="1"/>
</dbReference>
<keyword evidence="10" id="KW-1185">Reference proteome</keyword>
<dbReference type="Proteomes" id="UP000008237">
    <property type="component" value="Unassembled WGS sequence"/>
</dbReference>
<sequence>MFPTDGEDRNAEKLIDLIRGNGNTSERILNDLNAIRDIIRAMEQMTTTSEEPIKEEIAKHKSNIQLFEKKSDKLQYVHKYMTDLLSLIDNDINMKKNFRLRDTQKLAILTLFRNECSTLMRISTGEGKSLIIPALSIFKALCGQKVDIITSSSVLAKRDSKVNSDIYDLFSVSVSHNCDDDVEHRKEVYSCKDVVYGELSDFQRDYLLDRFYGRNILGGRSFENVIIDEVDSMLLDRGNNILYLSQDLPCLDKLESVYVYIWQLINGSFASQKQSLQTVDNKAVRRAVLCNMYSSLSKKDIRQIDGHISHQQINTIWERLIEYNIIDNDGYLLKDKVSKKDIMEVLSPDFVRYERYLVHMFEQISKRERSVVVPNYLKPFVHRHLDAWINNAKRALLMQERQDYIVDVDGKGSRPNLEDIVIIDRDTGTEQTNTQWDEALHQFLQLKHGCMLSTQSLKAVFVSNVRYLKLYSKMYGLTGTLGSQRERDLLRNIYKVDFVTVPTTKMRKFEEYYPIVCPNLQEWRRKIRSEAYTYTQAGRSVLIICETVHDVESLYDMLSATNIGSLHKYTRDYESFDVAAEHLRECQIIIATNLAGRGTDIKITEQLDKAGGLHVCLTYLPNNNRVEQQAFGRVARYGNNGSGRLIILGLRSTQCISQMSHLKKERDFEEIRRISDIKLHYETWISVEEDAFHQFKEVYQQLEKNLKDEVCDEVKEILLRSCLDEWAFWLDENSKYINGTLGEQDTDKYKASLCKLIDHLRALKSKDSKNWVHWTREPTQIIRLAKYFARNKQQDTAIELFDRVIKEEPNFSEGAHYYKAFSLIKKIDKNDRGVLRELKKELREAAKLLRKHRDYAVKAGNIIDLMKHQNPDIMWNNAFEKRHKNISTIYQIFLHSIDDVFGHNVTSQNLKDCDINEELAETLYLDLIENNILRRPRVSKNIEEGMVKEICENHGVIPKELYDFLMKKRGSSIELQQFEKDMRKSVRVPNRKEFWKLLVKEKILKDEVKYVTIRIWKLQNIDPSLLKSLNNMIEQKKLERQSLKWNREQLFLHTSDVVKQFNHDKNGDITLRKRLFKKFINADTYKILKRRNVFTYNKKATYDAGKVENVIFPCFDSITVEDLTERDISEEDAKRILTDLVKQKILSDGEEGLYRLAIFYVQIKYLQLPSCPNYESFVIQLLHICFSYRIALQKLIKEFQYEVVPDYPHLMTNPYQSVIDSLMEQKIVKHAKVSSNNDSLESKLRNMYKRIICGKDVLIQLLYKNKLVPQTTKNAELFNYIVHKKWIDVMESLEENVSKSFKGQGPMRNTSNSLNTSTEMATGVWHPKTSSILMYNYYSLIGKEREKILVLVDGNTLRCTHKRTNYEGPIETIKTIIDDHNHLGKKATMKNIVKTLEALQNTFKTLDVPDCSMMPLLQHIETSKFFNSDDYPSEELQIFAMNGLDDLLVVQEQRWSWKMIFGAAAIVVFGIMQIILATIIQIFWASSLTYIAGALISEGVNDIFFAISAFRSGYFSWKNYMNHKILSLAITALKFSFKAMFSSDANNVVETNVPSAGTEITEMSGKQVFEELAHKGAHLLQQEFTKRVAINTVQGVTFDLMSANVDWIVHIYMQHLCQDIGCFMMEEIDKAVEEHIVSDTLRTAYRTLGRQVATAMIRDLTNDYFASNTTSVLSRVCSKMAYVLIDVIKKFRSLRLPFGSSFNVKMLMELMGPVNTILKKTNVLYDVWKITDNILNKLNERMHTKINALNKMNTQQSRQNATDDDAMDIDRFRHDVITRWNTTLRARAGQVIDKEIISPVMHTVTSYILSYAGSQIQSMNSEDYKECKYSDEFQQYEEKYEEEKMRRGKGEEEKMQELLFEEERKQIEKGYHRNLQNLLMKTRNPKLFADIVRENVPIDTTCVTACHWVLQRMLENHEFNVEKRQLTLIVDDPFYLSEKISTMSDGEQGTVVRIFLKDGYFQVNRTYRSYSGANNSSNNYLYETLCRYIPDLRKMSAETFREEIANIIETSPGIRDRLLYGWHQFRIGVGLIGSKEARYRSVSGERSMEKDEEDTKDWAQNNNHDVDLTVNKVLSNKELQEQRRKALNAAFKKCCDIVVKYKDAKRRPINLRLEDFKPTLYDTIYVDSSYEGEIGFFPVQMEAELKVLVPGMEKQTETIKLEINIDNPCISEVKQGPKVPHVGYSVTGCGDLPLKVRGHILINKEGNDFLPHRNSNNIEVASLRAGETILDDQQVSILKMFAGPLDHEKILVGFDTQNFDHSRMRGKKFFITFY</sequence>
<evidence type="ECO:0000313" key="9">
    <source>
        <dbReference type="EMBL" id="EFN78488.1"/>
    </source>
</evidence>
<feature type="transmembrane region" description="Helical" evidence="5">
    <location>
        <begin position="1490"/>
        <end position="1510"/>
    </location>
</feature>
<keyword evidence="5" id="KW-0812">Transmembrane</keyword>
<feature type="domain" description="Helicase C-terminal" evidence="7">
    <location>
        <begin position="519"/>
        <end position="718"/>
    </location>
</feature>
<keyword evidence="4" id="KW-0802">TPR repeat</keyword>
<dbReference type="InterPro" id="IPR014018">
    <property type="entry name" value="SecA_motor_DEAD"/>
</dbReference>
<reference evidence="9 10" key="1">
    <citation type="journal article" date="2010" name="Science">
        <title>Genomic comparison of the ants Camponotus floridanus and Harpegnathos saltator.</title>
        <authorList>
            <person name="Bonasio R."/>
            <person name="Zhang G."/>
            <person name="Ye C."/>
            <person name="Mutti N.S."/>
            <person name="Fang X."/>
            <person name="Qin N."/>
            <person name="Donahue G."/>
            <person name="Yang P."/>
            <person name="Li Q."/>
            <person name="Li C."/>
            <person name="Zhang P."/>
            <person name="Huang Z."/>
            <person name="Berger S.L."/>
            <person name="Reinberg D."/>
            <person name="Wang J."/>
            <person name="Liebig J."/>
        </authorList>
    </citation>
    <scope>NUCLEOTIDE SEQUENCE [LARGE SCALE GENOMIC DNA]</scope>
    <source>
        <strain evidence="9 10">R22 G/1</strain>
    </source>
</reference>
<organism evidence="10">
    <name type="scientific">Harpegnathos saltator</name>
    <name type="common">Jerdon's jumping ant</name>
    <dbReference type="NCBI Taxonomy" id="610380"/>
    <lineage>
        <taxon>Eukaryota</taxon>
        <taxon>Metazoa</taxon>
        <taxon>Ecdysozoa</taxon>
        <taxon>Arthropoda</taxon>
        <taxon>Hexapoda</taxon>
        <taxon>Insecta</taxon>
        <taxon>Pterygota</taxon>
        <taxon>Neoptera</taxon>
        <taxon>Endopterygota</taxon>
        <taxon>Hymenoptera</taxon>
        <taxon>Apocrita</taxon>
        <taxon>Aculeata</taxon>
        <taxon>Formicoidea</taxon>
        <taxon>Formicidae</taxon>
        <taxon>Ponerinae</taxon>
        <taxon>Ponerini</taxon>
        <taxon>Harpegnathos</taxon>
    </lineage>
</organism>
<dbReference type="InParanoid" id="E2C0P1"/>
<accession>E2C0P1</accession>
<proteinExistence type="predicted"/>
<dbReference type="InterPro" id="IPR014001">
    <property type="entry name" value="Helicase_ATP-bd"/>
</dbReference>
<keyword evidence="5" id="KW-1133">Transmembrane helix</keyword>
<evidence type="ECO:0000313" key="10">
    <source>
        <dbReference type="Proteomes" id="UP000008237"/>
    </source>
</evidence>
<evidence type="ECO:0000256" key="3">
    <source>
        <dbReference type="ARBA" id="ARBA00023010"/>
    </source>
</evidence>
<evidence type="ECO:0000259" key="8">
    <source>
        <dbReference type="PROSITE" id="PS51196"/>
    </source>
</evidence>
<dbReference type="GO" id="GO:0005524">
    <property type="term" value="F:ATP binding"/>
    <property type="evidence" value="ECO:0007669"/>
    <property type="project" value="InterPro"/>
</dbReference>
<dbReference type="PROSITE" id="PS51192">
    <property type="entry name" value="HELICASE_ATP_BIND_1"/>
    <property type="match status" value="1"/>
</dbReference>
<dbReference type="PROSITE" id="PS50005">
    <property type="entry name" value="TPR"/>
    <property type="match status" value="1"/>
</dbReference>
<dbReference type="SMART" id="SM00957">
    <property type="entry name" value="SecA_DEAD"/>
    <property type="match status" value="1"/>
</dbReference>
<dbReference type="PANTHER" id="PTHR30612:SF0">
    <property type="entry name" value="CHLOROPLAST PROTEIN-TRANSPORTING ATPASE"/>
    <property type="match status" value="1"/>
</dbReference>
<keyword evidence="2" id="KW-0653">Protein transport</keyword>
<dbReference type="Gene3D" id="3.90.1440.10">
    <property type="entry name" value="SecA, preprotein cross-linking domain"/>
    <property type="match status" value="1"/>
</dbReference>
<dbReference type="PANTHER" id="PTHR30612">
    <property type="entry name" value="SECA INNER MEMBRANE COMPONENT OF SEC PROTEIN SECRETION SYSTEM"/>
    <property type="match status" value="1"/>
</dbReference>
<keyword evidence="2" id="KW-0813">Transport</keyword>
<dbReference type="InterPro" id="IPR001650">
    <property type="entry name" value="Helicase_C-like"/>
</dbReference>
<dbReference type="EMBL" id="GL451841">
    <property type="protein sequence ID" value="EFN78488.1"/>
    <property type="molecule type" value="Genomic_DNA"/>
</dbReference>
<evidence type="ECO:0000256" key="5">
    <source>
        <dbReference type="SAM" id="Phobius"/>
    </source>
</evidence>